<reference evidence="1" key="1">
    <citation type="submission" date="2021-06" db="EMBL/GenBank/DDBJ databases">
        <authorList>
            <person name="Kallberg Y."/>
            <person name="Tangrot J."/>
            <person name="Rosling A."/>
        </authorList>
    </citation>
    <scope>NUCLEOTIDE SEQUENCE</scope>
    <source>
        <strain evidence="1">MA461A</strain>
    </source>
</reference>
<accession>A0ACA9RNY5</accession>
<evidence type="ECO:0000313" key="2">
    <source>
        <dbReference type="Proteomes" id="UP000789920"/>
    </source>
</evidence>
<gene>
    <name evidence="1" type="ORF">RPERSI_LOCUS21495</name>
</gene>
<keyword evidence="2" id="KW-1185">Reference proteome</keyword>
<proteinExistence type="predicted"/>
<comment type="caution">
    <text evidence="1">The sequence shown here is derived from an EMBL/GenBank/DDBJ whole genome shotgun (WGS) entry which is preliminary data.</text>
</comment>
<protein>
    <submittedName>
        <fullName evidence="1">22048_t:CDS:1</fullName>
    </submittedName>
</protein>
<organism evidence="1 2">
    <name type="scientific">Racocetra persica</name>
    <dbReference type="NCBI Taxonomy" id="160502"/>
    <lineage>
        <taxon>Eukaryota</taxon>
        <taxon>Fungi</taxon>
        <taxon>Fungi incertae sedis</taxon>
        <taxon>Mucoromycota</taxon>
        <taxon>Glomeromycotina</taxon>
        <taxon>Glomeromycetes</taxon>
        <taxon>Diversisporales</taxon>
        <taxon>Gigasporaceae</taxon>
        <taxon>Racocetra</taxon>
    </lineage>
</organism>
<evidence type="ECO:0000313" key="1">
    <source>
        <dbReference type="EMBL" id="CAG8803302.1"/>
    </source>
</evidence>
<name>A0ACA9RNY5_9GLOM</name>
<feature type="non-terminal residue" evidence="1">
    <location>
        <position position="1"/>
    </location>
</feature>
<dbReference type="EMBL" id="CAJVQC010063041">
    <property type="protein sequence ID" value="CAG8803302.1"/>
    <property type="molecule type" value="Genomic_DNA"/>
</dbReference>
<feature type="non-terminal residue" evidence="1">
    <location>
        <position position="49"/>
    </location>
</feature>
<sequence length="49" mass="5400">GPHTGIVIANAFENCIRQIRILSKLVAVTHDNASSNIKFLSEFSNFVVQ</sequence>
<dbReference type="Proteomes" id="UP000789920">
    <property type="component" value="Unassembled WGS sequence"/>
</dbReference>